<name>A0A2U3N0E5_9GAMM</name>
<dbReference type="Proteomes" id="UP000245974">
    <property type="component" value="Unassembled WGS sequence"/>
</dbReference>
<sequence length="365" mass="40181">MKRKLITLLGIIAVILVFTYLAYKLLNKSSQPTAYPPAKVALAKVVETSQNHVLTAVGELEAAKQVQVASEIAGQVRSIYFQSGQFVHAGQLLIQLNDETEQGELAQLRAKLKLNEAVYQRASDLVKINAVSKEEADNALANRDMTLGQIQELKARILQKNIKAPFSGHIGIRHVHQGQYLKVGEPIVNLVDTQHLLVNFNLDERVAPSIKIGQILLTQFDAFPDEKFNARVTAIDPLISKSRTVQIQAQLDNFQSKLKAGMFANIILKEESPTQVQLIPETAVTYTAYGESVYIAIQKQNQLIAQRVKVTTGERNNGMVEVSGLKPTDQVVTSGQIKLSDGAPIAIVKQDTLAKSPTPDQQEMK</sequence>
<evidence type="ECO:0000313" key="9">
    <source>
        <dbReference type="Proteomes" id="UP000245974"/>
    </source>
</evidence>
<dbReference type="GO" id="GO:1990281">
    <property type="term" value="C:efflux pump complex"/>
    <property type="evidence" value="ECO:0007669"/>
    <property type="project" value="TreeGrafter"/>
</dbReference>
<dbReference type="EMBL" id="OOGT01000109">
    <property type="protein sequence ID" value="SPL71141.1"/>
    <property type="molecule type" value="Genomic_DNA"/>
</dbReference>
<evidence type="ECO:0000259" key="7">
    <source>
        <dbReference type="Pfam" id="PF25967"/>
    </source>
</evidence>
<dbReference type="Gene3D" id="2.40.420.20">
    <property type="match status" value="1"/>
</dbReference>
<dbReference type="InParanoid" id="A0A2U3N0E5"/>
<dbReference type="GO" id="GO:0015562">
    <property type="term" value="F:efflux transmembrane transporter activity"/>
    <property type="evidence" value="ECO:0007669"/>
    <property type="project" value="TreeGrafter"/>
</dbReference>
<proteinExistence type="inferred from homology"/>
<keyword evidence="9" id="KW-1185">Reference proteome</keyword>
<evidence type="ECO:0000256" key="2">
    <source>
        <dbReference type="ARBA" id="ARBA00009477"/>
    </source>
</evidence>
<keyword evidence="4" id="KW-0812">Transmembrane</keyword>
<comment type="similarity">
    <text evidence="2">Belongs to the membrane fusion protein (MFP) (TC 8.A.1) family.</text>
</comment>
<dbReference type="Pfam" id="PF25967">
    <property type="entry name" value="RND-MFP_C"/>
    <property type="match status" value="1"/>
</dbReference>
<evidence type="ECO:0000259" key="6">
    <source>
        <dbReference type="Pfam" id="PF25954"/>
    </source>
</evidence>
<feature type="domain" description="Multidrug resistance protein MdtA-like C-terminal permuted SH3" evidence="7">
    <location>
        <begin position="278"/>
        <end position="335"/>
    </location>
</feature>
<evidence type="ECO:0000259" key="5">
    <source>
        <dbReference type="Pfam" id="PF25917"/>
    </source>
</evidence>
<evidence type="ECO:0000256" key="1">
    <source>
        <dbReference type="ARBA" id="ARBA00004196"/>
    </source>
</evidence>
<dbReference type="OrthoDB" id="9806939at2"/>
<dbReference type="Gene3D" id="2.40.50.100">
    <property type="match status" value="1"/>
</dbReference>
<organism evidence="8 9">
    <name type="scientific">Acinetobacter stercoris</name>
    <dbReference type="NCBI Taxonomy" id="2126983"/>
    <lineage>
        <taxon>Bacteria</taxon>
        <taxon>Pseudomonadati</taxon>
        <taxon>Pseudomonadota</taxon>
        <taxon>Gammaproteobacteria</taxon>
        <taxon>Moraxellales</taxon>
        <taxon>Moraxellaceae</taxon>
        <taxon>Acinetobacter</taxon>
    </lineage>
</organism>
<dbReference type="Gene3D" id="1.10.287.470">
    <property type="entry name" value="Helix hairpin bin"/>
    <property type="match status" value="1"/>
</dbReference>
<dbReference type="PANTHER" id="PTHR30469:SF29">
    <property type="entry name" value="BLR2860 PROTEIN"/>
    <property type="match status" value="1"/>
</dbReference>
<dbReference type="PANTHER" id="PTHR30469">
    <property type="entry name" value="MULTIDRUG RESISTANCE PROTEIN MDTA"/>
    <property type="match status" value="1"/>
</dbReference>
<keyword evidence="4" id="KW-1133">Transmembrane helix</keyword>
<dbReference type="Gene3D" id="2.40.30.170">
    <property type="match status" value="1"/>
</dbReference>
<evidence type="ECO:0000313" key="8">
    <source>
        <dbReference type="EMBL" id="SPL71141.1"/>
    </source>
</evidence>
<feature type="transmembrane region" description="Helical" evidence="4">
    <location>
        <begin position="5"/>
        <end position="23"/>
    </location>
</feature>
<protein>
    <submittedName>
        <fullName evidence="8">Multidrug resistance protein MdtA</fullName>
    </submittedName>
</protein>
<reference evidence="9" key="1">
    <citation type="submission" date="2018-03" db="EMBL/GenBank/DDBJ databases">
        <authorList>
            <person name="Blom J."/>
        </authorList>
    </citation>
    <scope>NUCLEOTIDE SEQUENCE [LARGE SCALE GENOMIC DNA]</scope>
    <source>
        <strain evidence="9">KPC-SM-21</strain>
    </source>
</reference>
<dbReference type="Pfam" id="PF25954">
    <property type="entry name" value="Beta-barrel_RND_2"/>
    <property type="match status" value="1"/>
</dbReference>
<keyword evidence="4" id="KW-0472">Membrane</keyword>
<dbReference type="SUPFAM" id="SSF111369">
    <property type="entry name" value="HlyD-like secretion proteins"/>
    <property type="match status" value="1"/>
</dbReference>
<evidence type="ECO:0000256" key="4">
    <source>
        <dbReference type="SAM" id="Phobius"/>
    </source>
</evidence>
<dbReference type="InterPro" id="IPR006143">
    <property type="entry name" value="RND_pump_MFP"/>
</dbReference>
<dbReference type="Pfam" id="PF25917">
    <property type="entry name" value="BSH_RND"/>
    <property type="match status" value="1"/>
</dbReference>
<feature type="domain" description="CusB-like beta-barrel" evidence="6">
    <location>
        <begin position="198"/>
        <end position="271"/>
    </location>
</feature>
<keyword evidence="3" id="KW-0813">Transport</keyword>
<dbReference type="RefSeq" id="WP_121974584.1">
    <property type="nucleotide sequence ID" value="NZ_OOGT01000109.1"/>
</dbReference>
<gene>
    <name evidence="8" type="primary">mdtA</name>
    <name evidence="8" type="ORF">KPC_2319</name>
</gene>
<dbReference type="AlphaFoldDB" id="A0A2U3N0E5"/>
<feature type="domain" description="Multidrug resistance protein MdtA-like barrel-sandwich hybrid" evidence="5">
    <location>
        <begin position="65"/>
        <end position="192"/>
    </location>
</feature>
<dbReference type="InterPro" id="IPR058627">
    <property type="entry name" value="MdtA-like_C"/>
</dbReference>
<comment type="subcellular location">
    <subcellularLocation>
        <location evidence="1">Cell envelope</location>
    </subcellularLocation>
</comment>
<dbReference type="NCBIfam" id="TIGR01730">
    <property type="entry name" value="RND_mfp"/>
    <property type="match status" value="1"/>
</dbReference>
<dbReference type="InterPro" id="IPR058625">
    <property type="entry name" value="MdtA-like_BSH"/>
</dbReference>
<accession>A0A2U3N0E5</accession>
<dbReference type="FunFam" id="2.40.30.170:FF:000010">
    <property type="entry name" value="Efflux RND transporter periplasmic adaptor subunit"/>
    <property type="match status" value="1"/>
</dbReference>
<dbReference type="InterPro" id="IPR058792">
    <property type="entry name" value="Beta-barrel_RND_2"/>
</dbReference>
<evidence type="ECO:0000256" key="3">
    <source>
        <dbReference type="ARBA" id="ARBA00022448"/>
    </source>
</evidence>